<keyword evidence="2 4" id="KW-0238">DNA-binding</keyword>
<evidence type="ECO:0000256" key="1">
    <source>
        <dbReference type="ARBA" id="ARBA00023015"/>
    </source>
</evidence>
<evidence type="ECO:0000256" key="2">
    <source>
        <dbReference type="ARBA" id="ARBA00023125"/>
    </source>
</evidence>
<evidence type="ECO:0000259" key="5">
    <source>
        <dbReference type="PROSITE" id="PS50977"/>
    </source>
</evidence>
<dbReference type="InterPro" id="IPR025996">
    <property type="entry name" value="MT1864/Rv1816-like_C"/>
</dbReference>
<dbReference type="EMBL" id="BMED01000006">
    <property type="protein sequence ID" value="GGC95690.1"/>
    <property type="molecule type" value="Genomic_DNA"/>
</dbReference>
<dbReference type="PANTHER" id="PTHR30055">
    <property type="entry name" value="HTH-TYPE TRANSCRIPTIONAL REGULATOR RUTR"/>
    <property type="match status" value="1"/>
</dbReference>
<evidence type="ECO:0000313" key="7">
    <source>
        <dbReference type="Proteomes" id="UP000637423"/>
    </source>
</evidence>
<sequence length="220" mass="23638">MDNKKIPSTDTEQAREVRDAYHHGSLRESLIAAADDILSERGVAGFTLREAARRAGVSVAAPAHHFGSAAGLLSEVAILGFAELARYLKEAGGALTGAARMRALGKAYVCFALAYPGRFHLMFRHDLLLAEEARLEIAGQAALAEVEQAVRLYLGMAADQPLDKAARTIKLLAWSTVHGFAHLALDGKFDNLAMMDAGMGDFLEDILPAVLLAQWPDNKA</sequence>
<gene>
    <name evidence="6" type="ORF">GCM10011396_48860</name>
</gene>
<keyword evidence="7" id="KW-1185">Reference proteome</keyword>
<protein>
    <submittedName>
        <fullName evidence="6">TetR family transcriptional regulator</fullName>
    </submittedName>
</protein>
<dbReference type="InterPro" id="IPR001647">
    <property type="entry name" value="HTH_TetR"/>
</dbReference>
<organism evidence="6 7">
    <name type="scientific">Undibacterium terreum</name>
    <dbReference type="NCBI Taxonomy" id="1224302"/>
    <lineage>
        <taxon>Bacteria</taxon>
        <taxon>Pseudomonadati</taxon>
        <taxon>Pseudomonadota</taxon>
        <taxon>Betaproteobacteria</taxon>
        <taxon>Burkholderiales</taxon>
        <taxon>Oxalobacteraceae</taxon>
        <taxon>Undibacterium</taxon>
    </lineage>
</organism>
<dbReference type="GO" id="GO:0003700">
    <property type="term" value="F:DNA-binding transcription factor activity"/>
    <property type="evidence" value="ECO:0007669"/>
    <property type="project" value="TreeGrafter"/>
</dbReference>
<reference evidence="6" key="1">
    <citation type="journal article" date="2014" name="Int. J. Syst. Evol. Microbiol.">
        <title>Complete genome sequence of Corynebacterium casei LMG S-19264T (=DSM 44701T), isolated from a smear-ripened cheese.</title>
        <authorList>
            <consortium name="US DOE Joint Genome Institute (JGI-PGF)"/>
            <person name="Walter F."/>
            <person name="Albersmeier A."/>
            <person name="Kalinowski J."/>
            <person name="Ruckert C."/>
        </authorList>
    </citation>
    <scope>NUCLEOTIDE SEQUENCE</scope>
    <source>
        <strain evidence="6">CGMCC 1.10998</strain>
    </source>
</reference>
<accession>A0A916XQK8</accession>
<dbReference type="Pfam" id="PF13305">
    <property type="entry name" value="TetR_C_33"/>
    <property type="match status" value="1"/>
</dbReference>
<reference evidence="6" key="2">
    <citation type="submission" date="2020-09" db="EMBL/GenBank/DDBJ databases">
        <authorList>
            <person name="Sun Q."/>
            <person name="Zhou Y."/>
        </authorList>
    </citation>
    <scope>NUCLEOTIDE SEQUENCE</scope>
    <source>
        <strain evidence="6">CGMCC 1.10998</strain>
    </source>
</reference>
<dbReference type="Gene3D" id="1.10.357.10">
    <property type="entry name" value="Tetracycline Repressor, domain 2"/>
    <property type="match status" value="1"/>
</dbReference>
<feature type="domain" description="HTH tetR-type" evidence="5">
    <location>
        <begin position="24"/>
        <end position="84"/>
    </location>
</feature>
<evidence type="ECO:0000256" key="3">
    <source>
        <dbReference type="ARBA" id="ARBA00023163"/>
    </source>
</evidence>
<evidence type="ECO:0000256" key="4">
    <source>
        <dbReference type="PROSITE-ProRule" id="PRU00335"/>
    </source>
</evidence>
<dbReference type="PROSITE" id="PS50977">
    <property type="entry name" value="HTH_TETR_2"/>
    <property type="match status" value="1"/>
</dbReference>
<keyword evidence="1" id="KW-0805">Transcription regulation</keyword>
<feature type="DNA-binding region" description="H-T-H motif" evidence="4">
    <location>
        <begin position="47"/>
        <end position="66"/>
    </location>
</feature>
<dbReference type="AlphaFoldDB" id="A0A916XQK8"/>
<evidence type="ECO:0000313" key="6">
    <source>
        <dbReference type="EMBL" id="GGC95690.1"/>
    </source>
</evidence>
<keyword evidence="3" id="KW-0804">Transcription</keyword>
<dbReference type="InterPro" id="IPR009057">
    <property type="entry name" value="Homeodomain-like_sf"/>
</dbReference>
<dbReference type="RefSeq" id="WP_188568756.1">
    <property type="nucleotide sequence ID" value="NZ_BMED01000006.1"/>
</dbReference>
<comment type="caution">
    <text evidence="6">The sequence shown here is derived from an EMBL/GenBank/DDBJ whole genome shotgun (WGS) entry which is preliminary data.</text>
</comment>
<proteinExistence type="predicted"/>
<dbReference type="GO" id="GO:0000976">
    <property type="term" value="F:transcription cis-regulatory region binding"/>
    <property type="evidence" value="ECO:0007669"/>
    <property type="project" value="TreeGrafter"/>
</dbReference>
<dbReference type="Proteomes" id="UP000637423">
    <property type="component" value="Unassembled WGS sequence"/>
</dbReference>
<name>A0A916XQK8_9BURK</name>
<dbReference type="PANTHER" id="PTHR30055:SF220">
    <property type="entry name" value="TETR-FAMILY REGULATORY PROTEIN"/>
    <property type="match status" value="1"/>
</dbReference>
<dbReference type="SUPFAM" id="SSF48498">
    <property type="entry name" value="Tetracyclin repressor-like, C-terminal domain"/>
    <property type="match status" value="1"/>
</dbReference>
<dbReference type="InterPro" id="IPR036271">
    <property type="entry name" value="Tet_transcr_reg_TetR-rel_C_sf"/>
</dbReference>
<dbReference type="Pfam" id="PF00440">
    <property type="entry name" value="TetR_N"/>
    <property type="match status" value="1"/>
</dbReference>
<dbReference type="SUPFAM" id="SSF46689">
    <property type="entry name" value="Homeodomain-like"/>
    <property type="match status" value="1"/>
</dbReference>
<dbReference type="InterPro" id="IPR050109">
    <property type="entry name" value="HTH-type_TetR-like_transc_reg"/>
</dbReference>